<feature type="compositionally biased region" description="Polar residues" evidence="1">
    <location>
        <begin position="45"/>
        <end position="60"/>
    </location>
</feature>
<feature type="compositionally biased region" description="Polar residues" evidence="1">
    <location>
        <begin position="25"/>
        <end position="36"/>
    </location>
</feature>
<comment type="caution">
    <text evidence="2">The sequence shown here is derived from an EMBL/GenBank/DDBJ whole genome shotgun (WGS) entry which is preliminary data.</text>
</comment>
<sequence length="704" mass="77693">MGNNNVTGQREDPTHGVDKIDETSHGSPGHNNTNSEKNNEKPDTQDTNMLKSLKGSTISNGEDEQLASDQNHSSKIEGVDEENRSSIQDNTSTQDDKSDSLSIEDHELVKDVATETTIHPTEAVPPISDTIEDMISINDSSVSSEKIEQFLPGTRDRVGESTVCGSSSLFEKNIEESPEDREEPIIHKKVPTGGNLAGKNSNKILQHGHNEVSTIKDQLMAMQGEATSSAESIVSTYQDVDDSEIKEVVIEDKPGQKYKPSYELDAINIDVSKKYITEIPQDEEKISAIRETTSEVSMNVRDEVIDEDIPEYGACEVEQELEKHESDERVVSSRKISDSVTATAEHIGIQRADMKEEWIVERPVALQNPEETFERAQQPEQYEGNLISHVEVNGKYLTCSSSLDHLLNVNEEVNGVNGILECDEAIDKEKLEQGNEESTAEGVHQQNDAQAAAKEGGDLCNLPMITSSASDLLLEDFDKMGCIKLHSIDSNEGTITSTYDRRTRDTQDTKIRSQGDQPPQQLLVEHEVVKLENGEILSNACVQFVEDSVKISTIFTNDSNHEKEGANTTSIDFTIESNHEGDTATTADVDVTAEGNQVKVTAGVDRATEHEHPLQMSTLVREASEETPLLQRVESIGYFHHSTGKCSKPATGISEVSSKVEAEEESEKSPLLSPREPSGGNIRVPNYSERKMKSFQRLLTEDRT</sequence>
<organism evidence="2 3">
    <name type="scientific">Eragrostis curvula</name>
    <name type="common">weeping love grass</name>
    <dbReference type="NCBI Taxonomy" id="38414"/>
    <lineage>
        <taxon>Eukaryota</taxon>
        <taxon>Viridiplantae</taxon>
        <taxon>Streptophyta</taxon>
        <taxon>Embryophyta</taxon>
        <taxon>Tracheophyta</taxon>
        <taxon>Spermatophyta</taxon>
        <taxon>Magnoliopsida</taxon>
        <taxon>Liliopsida</taxon>
        <taxon>Poales</taxon>
        <taxon>Poaceae</taxon>
        <taxon>PACMAD clade</taxon>
        <taxon>Chloridoideae</taxon>
        <taxon>Eragrostideae</taxon>
        <taxon>Eragrostidinae</taxon>
        <taxon>Eragrostis</taxon>
    </lineage>
</organism>
<feature type="region of interest" description="Disordered" evidence="1">
    <location>
        <begin position="1"/>
        <end position="102"/>
    </location>
</feature>
<feature type="region of interest" description="Disordered" evidence="1">
    <location>
        <begin position="644"/>
        <end position="704"/>
    </location>
</feature>
<dbReference type="OrthoDB" id="1681423at2759"/>
<reference evidence="2 3" key="1">
    <citation type="journal article" date="2019" name="Sci. Rep.">
        <title>A high-quality genome of Eragrostis curvula grass provides insights into Poaceae evolution and supports new strategies to enhance forage quality.</title>
        <authorList>
            <person name="Carballo J."/>
            <person name="Santos B.A.C.M."/>
            <person name="Zappacosta D."/>
            <person name="Garbus I."/>
            <person name="Selva J.P."/>
            <person name="Gallo C.A."/>
            <person name="Diaz A."/>
            <person name="Albertini E."/>
            <person name="Caccamo M."/>
            <person name="Echenique V."/>
        </authorList>
    </citation>
    <scope>NUCLEOTIDE SEQUENCE [LARGE SCALE GENOMIC DNA]</scope>
    <source>
        <strain evidence="3">cv. Victoria</strain>
        <tissue evidence="2">Leaf</tissue>
    </source>
</reference>
<feature type="compositionally biased region" description="Basic and acidic residues" evidence="1">
    <location>
        <begin position="72"/>
        <end position="84"/>
    </location>
</feature>
<protein>
    <submittedName>
        <fullName evidence="2">Uncharacterized protein</fullName>
    </submittedName>
</protein>
<accession>A0A5J9VG19</accession>
<feature type="compositionally biased region" description="Basic and acidic residues" evidence="1">
    <location>
        <begin position="9"/>
        <end position="24"/>
    </location>
</feature>
<feature type="compositionally biased region" description="Low complexity" evidence="1">
    <location>
        <begin position="669"/>
        <end position="678"/>
    </location>
</feature>
<dbReference type="Proteomes" id="UP000324897">
    <property type="component" value="Unassembled WGS sequence"/>
</dbReference>
<dbReference type="Gramene" id="TVU34926">
    <property type="protein sequence ID" value="TVU34926"/>
    <property type="gene ID" value="EJB05_16784"/>
</dbReference>
<keyword evidence="3" id="KW-1185">Reference proteome</keyword>
<evidence type="ECO:0000256" key="1">
    <source>
        <dbReference type="SAM" id="MobiDB-lite"/>
    </source>
</evidence>
<dbReference type="AlphaFoldDB" id="A0A5J9VG19"/>
<feature type="region of interest" description="Disordered" evidence="1">
    <location>
        <begin position="432"/>
        <end position="451"/>
    </location>
</feature>
<feature type="non-terminal residue" evidence="2">
    <location>
        <position position="704"/>
    </location>
</feature>
<evidence type="ECO:0000313" key="2">
    <source>
        <dbReference type="EMBL" id="TVU34926.1"/>
    </source>
</evidence>
<evidence type="ECO:0000313" key="3">
    <source>
        <dbReference type="Proteomes" id="UP000324897"/>
    </source>
</evidence>
<feature type="non-terminal residue" evidence="2">
    <location>
        <position position="1"/>
    </location>
</feature>
<name>A0A5J9VG19_9POAL</name>
<gene>
    <name evidence="2" type="ORF">EJB05_16784</name>
</gene>
<proteinExistence type="predicted"/>
<dbReference type="EMBL" id="RWGY01000009">
    <property type="protein sequence ID" value="TVU34926.1"/>
    <property type="molecule type" value="Genomic_DNA"/>
</dbReference>